<protein>
    <submittedName>
        <fullName evidence="2">MBL fold metallo-hydrolase</fullName>
    </submittedName>
</protein>
<dbReference type="PANTHER" id="PTHR13754:SF13">
    <property type="entry name" value="METALLO-BETA-LACTAMASE SUPERFAMILY PROTEIN (AFU_ORTHOLOGUE AFUA_3G07630)"/>
    <property type="match status" value="1"/>
</dbReference>
<dbReference type="InterPro" id="IPR001279">
    <property type="entry name" value="Metallo-B-lactamas"/>
</dbReference>
<organism evidence="2 3">
    <name type="scientific">Candidatus Faecivivens stercoripullorum</name>
    <dbReference type="NCBI Taxonomy" id="2840805"/>
    <lineage>
        <taxon>Bacteria</taxon>
        <taxon>Bacillati</taxon>
        <taxon>Bacillota</taxon>
        <taxon>Clostridia</taxon>
        <taxon>Eubacteriales</taxon>
        <taxon>Oscillospiraceae</taxon>
        <taxon>Oscillospiraceae incertae sedis</taxon>
        <taxon>Candidatus Faecivivens</taxon>
    </lineage>
</organism>
<evidence type="ECO:0000313" key="2">
    <source>
        <dbReference type="EMBL" id="HIT94662.1"/>
    </source>
</evidence>
<dbReference type="CDD" id="cd07713">
    <property type="entry name" value="DHPS-like_MBL-fold"/>
    <property type="match status" value="1"/>
</dbReference>
<evidence type="ECO:0000313" key="3">
    <source>
        <dbReference type="Proteomes" id="UP000824160"/>
    </source>
</evidence>
<name>A0A9D1KSY7_9FIRM</name>
<dbReference type="Proteomes" id="UP000824160">
    <property type="component" value="Unassembled WGS sequence"/>
</dbReference>
<dbReference type="InterPro" id="IPR041712">
    <property type="entry name" value="DHPS-like_MBL-fold"/>
</dbReference>
<comment type="caution">
    <text evidence="2">The sequence shown here is derived from an EMBL/GenBank/DDBJ whole genome shotgun (WGS) entry which is preliminary data.</text>
</comment>
<dbReference type="SUPFAM" id="SSF56281">
    <property type="entry name" value="Metallo-hydrolase/oxidoreductase"/>
    <property type="match status" value="1"/>
</dbReference>
<gene>
    <name evidence="2" type="ORF">IAC43_05715</name>
</gene>
<feature type="domain" description="Metallo-beta-lactamase" evidence="1">
    <location>
        <begin position="17"/>
        <end position="100"/>
    </location>
</feature>
<reference evidence="2" key="2">
    <citation type="journal article" date="2021" name="PeerJ">
        <title>Extensive microbial diversity within the chicken gut microbiome revealed by metagenomics and culture.</title>
        <authorList>
            <person name="Gilroy R."/>
            <person name="Ravi A."/>
            <person name="Getino M."/>
            <person name="Pursley I."/>
            <person name="Horton D.L."/>
            <person name="Alikhan N.F."/>
            <person name="Baker D."/>
            <person name="Gharbi K."/>
            <person name="Hall N."/>
            <person name="Watson M."/>
            <person name="Adriaenssens E.M."/>
            <person name="Foster-Nyarko E."/>
            <person name="Jarju S."/>
            <person name="Secka A."/>
            <person name="Antonio M."/>
            <person name="Oren A."/>
            <person name="Chaudhuri R.R."/>
            <person name="La Ragione R."/>
            <person name="Hildebrand F."/>
            <person name="Pallen M.J."/>
        </authorList>
    </citation>
    <scope>NUCLEOTIDE SEQUENCE</scope>
    <source>
        <strain evidence="2">ChiBcec7-5410</strain>
    </source>
</reference>
<dbReference type="GO" id="GO:0016740">
    <property type="term" value="F:transferase activity"/>
    <property type="evidence" value="ECO:0007669"/>
    <property type="project" value="TreeGrafter"/>
</dbReference>
<dbReference type="Pfam" id="PF00753">
    <property type="entry name" value="Lactamase_B"/>
    <property type="match status" value="1"/>
</dbReference>
<accession>A0A9D1KSY7</accession>
<dbReference type="EMBL" id="DVLW01000156">
    <property type="protein sequence ID" value="HIT94662.1"/>
    <property type="molecule type" value="Genomic_DNA"/>
</dbReference>
<dbReference type="Gene3D" id="3.60.15.10">
    <property type="entry name" value="Ribonuclease Z/Hydroxyacylglutathione hydrolase-like"/>
    <property type="match status" value="1"/>
</dbReference>
<proteinExistence type="predicted"/>
<reference evidence="2" key="1">
    <citation type="submission" date="2020-10" db="EMBL/GenBank/DDBJ databases">
        <authorList>
            <person name="Gilroy R."/>
        </authorList>
    </citation>
    <scope>NUCLEOTIDE SEQUENCE</scope>
    <source>
        <strain evidence="2">ChiBcec7-5410</strain>
    </source>
</reference>
<dbReference type="InterPro" id="IPR036866">
    <property type="entry name" value="RibonucZ/Hydroxyglut_hydro"/>
</dbReference>
<dbReference type="AlphaFoldDB" id="A0A9D1KSY7"/>
<sequence length="261" mass="28722">MKITVLVENHSNGVCTPKHGLSLYIETERHKLLFDLGPDETIFENASRLGIDLTSVDTVIISHGHNDHGGALGRFLEMNHTAQVYLQKTAFRPHYSTSGGKHSIGLDTSLMGHPQLVLLDGDTRLDEELMLFTVKDGYNRCLSEANSNLLSDEGPDRFEDEQNLMIGSQLLVMGCGHRGVVNILDAAPCTPKVCIGGYHLMKPQTGETVSQALLEEIAQQLKMRPVTYYTCHCTGQQAYQVLSGMVPDMHTLSCGETIELP</sequence>
<dbReference type="PANTHER" id="PTHR13754">
    <property type="entry name" value="METALLO-BETA-LACTAMASE SUPERFAMILY PROTEIN"/>
    <property type="match status" value="1"/>
</dbReference>
<dbReference type="InterPro" id="IPR052926">
    <property type="entry name" value="Metallo-beta-lactamase_dom"/>
</dbReference>
<evidence type="ECO:0000259" key="1">
    <source>
        <dbReference type="Pfam" id="PF00753"/>
    </source>
</evidence>